<dbReference type="EMBL" id="SJKA01000005">
    <property type="protein sequence ID" value="TCC33712.1"/>
    <property type="molecule type" value="Genomic_DNA"/>
</dbReference>
<reference evidence="1 2" key="1">
    <citation type="submission" date="2019-02" db="EMBL/GenBank/DDBJ databases">
        <title>Kribbella capetownensis sp. nov. and Kribbella speibonae sp. nov., isolated from soil.</title>
        <authorList>
            <person name="Curtis S.M."/>
            <person name="Norton I."/>
            <person name="Everest G.J."/>
            <person name="Meyers P.R."/>
        </authorList>
    </citation>
    <scope>NUCLEOTIDE SEQUENCE [LARGE SCALE GENOMIC DNA]</scope>
    <source>
        <strain evidence="1 2">DSM 27082</strain>
    </source>
</reference>
<dbReference type="OrthoDB" id="9148135at2"/>
<dbReference type="AlphaFoldDB" id="A0A4V2M3X2"/>
<comment type="caution">
    <text evidence="1">The sequence shown here is derived from an EMBL/GenBank/DDBJ whole genome shotgun (WGS) entry which is preliminary data.</text>
</comment>
<organism evidence="1 2">
    <name type="scientific">Kribbella sindirgiensis</name>
    <dbReference type="NCBI Taxonomy" id="1124744"/>
    <lineage>
        <taxon>Bacteria</taxon>
        <taxon>Bacillati</taxon>
        <taxon>Actinomycetota</taxon>
        <taxon>Actinomycetes</taxon>
        <taxon>Propionibacteriales</taxon>
        <taxon>Kribbellaceae</taxon>
        <taxon>Kribbella</taxon>
    </lineage>
</organism>
<proteinExistence type="predicted"/>
<name>A0A4V2M3X2_9ACTN</name>
<keyword evidence="2" id="KW-1185">Reference proteome</keyword>
<dbReference type="Proteomes" id="UP000292695">
    <property type="component" value="Unassembled WGS sequence"/>
</dbReference>
<gene>
    <name evidence="1" type="ORF">E0H50_17375</name>
</gene>
<evidence type="ECO:0000313" key="2">
    <source>
        <dbReference type="Proteomes" id="UP000292695"/>
    </source>
</evidence>
<dbReference type="Pfam" id="PF06224">
    <property type="entry name" value="AlkZ-like"/>
    <property type="match status" value="1"/>
</dbReference>
<protein>
    <submittedName>
        <fullName evidence="1">Uncharacterized protein</fullName>
    </submittedName>
</protein>
<evidence type="ECO:0000313" key="1">
    <source>
        <dbReference type="EMBL" id="TCC33712.1"/>
    </source>
</evidence>
<sequence>MILRYLTTYGPASVADAQPWSGLTRLSETFDRLDLRT</sequence>
<accession>A0A4V2M3X2</accession>
<dbReference type="InterPro" id="IPR009351">
    <property type="entry name" value="AlkZ-like"/>
</dbReference>